<evidence type="ECO:0000313" key="1">
    <source>
        <dbReference type="EMBL" id="CAE0035525.1"/>
    </source>
</evidence>
<reference evidence="1" key="1">
    <citation type="submission" date="2021-01" db="EMBL/GenBank/DDBJ databases">
        <authorList>
            <person name="Corre E."/>
            <person name="Pelletier E."/>
            <person name="Niang G."/>
            <person name="Scheremetjew M."/>
            <person name="Finn R."/>
            <person name="Kale V."/>
            <person name="Holt S."/>
            <person name="Cochrane G."/>
            <person name="Meng A."/>
            <person name="Brown T."/>
            <person name="Cohen L."/>
        </authorList>
    </citation>
    <scope>NUCLEOTIDE SEQUENCE</scope>
    <source>
        <strain evidence="1">CCMP 769</strain>
    </source>
</reference>
<dbReference type="EMBL" id="HBHW01004714">
    <property type="protein sequence ID" value="CAE0035525.1"/>
    <property type="molecule type" value="Transcribed_RNA"/>
</dbReference>
<accession>A0A7S2ZC78</accession>
<proteinExistence type="predicted"/>
<protein>
    <submittedName>
        <fullName evidence="1">Uncharacterized protein</fullName>
    </submittedName>
</protein>
<gene>
    <name evidence="1" type="ORF">RMAR00112_LOCUS3471</name>
</gene>
<organism evidence="1">
    <name type="scientific">Rhodosorus marinus</name>
    <dbReference type="NCBI Taxonomy" id="101924"/>
    <lineage>
        <taxon>Eukaryota</taxon>
        <taxon>Rhodophyta</taxon>
        <taxon>Stylonematophyceae</taxon>
        <taxon>Stylonematales</taxon>
        <taxon>Stylonemataceae</taxon>
        <taxon>Rhodosorus</taxon>
    </lineage>
</organism>
<dbReference type="AlphaFoldDB" id="A0A7S2ZC78"/>
<name>A0A7S2ZC78_9RHOD</name>
<sequence length="206" mass="23068">MRRAKEVITLLDGLVASEEARPRGRRERLVDANAVIHLIRNEDLIQSLDWGAATVLAVDAIETECRDAQKRTGVYPRKQFAELIRAVVSAAPIGSLSRQCLICLRLADACLKDGYRASTLGEDMFLLTRSILEVEVYRDRVTSSLSRALIQRCQEAVLSGKSMSLHNVQRVLHLLVTPTARRELTVDGGDRVAHVFEFISEVIFLR</sequence>